<evidence type="ECO:0000313" key="6">
    <source>
        <dbReference type="EMBL" id="MBB5225666.1"/>
    </source>
</evidence>
<evidence type="ECO:0000256" key="4">
    <source>
        <dbReference type="SAM" id="SignalP"/>
    </source>
</evidence>
<feature type="signal peptide" evidence="4">
    <location>
        <begin position="1"/>
        <end position="26"/>
    </location>
</feature>
<evidence type="ECO:0000256" key="2">
    <source>
        <dbReference type="ARBA" id="ARBA00023295"/>
    </source>
</evidence>
<accession>A0A7W8G8I0</accession>
<comment type="similarity">
    <text evidence="3">Belongs to the glycosyl hydrolase 5 (cellulase A) family.</text>
</comment>
<evidence type="ECO:0000256" key="1">
    <source>
        <dbReference type="ARBA" id="ARBA00022801"/>
    </source>
</evidence>
<dbReference type="RefSeq" id="WP_184658175.1">
    <property type="nucleotide sequence ID" value="NZ_CP031518.1"/>
</dbReference>
<dbReference type="EC" id="3.2.1.4" evidence="6"/>
<dbReference type="GO" id="GO:0000272">
    <property type="term" value="P:polysaccharide catabolic process"/>
    <property type="evidence" value="ECO:0007669"/>
    <property type="project" value="InterPro"/>
</dbReference>
<dbReference type="SUPFAM" id="SSF51445">
    <property type="entry name" value="(Trans)glycosidases"/>
    <property type="match status" value="1"/>
</dbReference>
<organism evidence="6 7">
    <name type="scientific">Treponema ruminis</name>
    <dbReference type="NCBI Taxonomy" id="744515"/>
    <lineage>
        <taxon>Bacteria</taxon>
        <taxon>Pseudomonadati</taxon>
        <taxon>Spirochaetota</taxon>
        <taxon>Spirochaetia</taxon>
        <taxon>Spirochaetales</taxon>
        <taxon>Treponemataceae</taxon>
        <taxon>Treponema</taxon>
    </lineage>
</organism>
<keyword evidence="1 3" id="KW-0378">Hydrolase</keyword>
<dbReference type="AlphaFoldDB" id="A0A7W8G8I0"/>
<evidence type="ECO:0000313" key="7">
    <source>
        <dbReference type="Proteomes" id="UP000518887"/>
    </source>
</evidence>
<sequence>MKKLIKTSFFLSAFIALLSLSSCSRADARKIYNDSKTPVERFGALSVSGTHLCDAAGNPVQLCGLSSHGLHWYGKYANSNVLKWLRDDFNADLWRAAMYVSGNGGYAQNRGMASKVIESIEAAKETGMYVIVDWHVLPECDPLLYVRQSEEFFEMIASTYADCPNIIYEICNEPNGDKVTWEGNIKPYAERIIPIIRKHCDNVIVVGTPYWSSDVMSAAENPIEGQKNIMYTLHFYAGTHGQDSRNAAENAIKKGLPIFVTEWGTTQASGDGGVYEKETLEWMKFLAKNKISWANWSVNNKGEDSGVLKYNKDRDAKGGWAESDLQPSGLLVRKILRGEVR</sequence>
<dbReference type="Proteomes" id="UP000518887">
    <property type="component" value="Unassembled WGS sequence"/>
</dbReference>
<dbReference type="Pfam" id="PF00150">
    <property type="entry name" value="Cellulase"/>
    <property type="match status" value="1"/>
</dbReference>
<dbReference type="PROSITE" id="PS51257">
    <property type="entry name" value="PROKAR_LIPOPROTEIN"/>
    <property type="match status" value="1"/>
</dbReference>
<dbReference type="EMBL" id="JACHFQ010000003">
    <property type="protein sequence ID" value="MBB5225666.1"/>
    <property type="molecule type" value="Genomic_DNA"/>
</dbReference>
<dbReference type="PANTHER" id="PTHR34142">
    <property type="entry name" value="ENDO-BETA-1,4-GLUCANASE A"/>
    <property type="match status" value="1"/>
</dbReference>
<dbReference type="PANTHER" id="PTHR34142:SF1">
    <property type="entry name" value="GLYCOSIDE HYDROLASE FAMILY 5 DOMAIN-CONTAINING PROTEIN"/>
    <property type="match status" value="1"/>
</dbReference>
<evidence type="ECO:0000259" key="5">
    <source>
        <dbReference type="Pfam" id="PF00150"/>
    </source>
</evidence>
<keyword evidence="4" id="KW-0732">Signal</keyword>
<protein>
    <submittedName>
        <fullName evidence="6">Endoglucanase</fullName>
        <ecNumber evidence="6">3.2.1.4</ecNumber>
    </submittedName>
</protein>
<dbReference type="Gene3D" id="3.20.20.80">
    <property type="entry name" value="Glycosidases"/>
    <property type="match status" value="1"/>
</dbReference>
<comment type="caution">
    <text evidence="6">The sequence shown here is derived from an EMBL/GenBank/DDBJ whole genome shotgun (WGS) entry which is preliminary data.</text>
</comment>
<keyword evidence="7" id="KW-1185">Reference proteome</keyword>
<evidence type="ECO:0000256" key="3">
    <source>
        <dbReference type="RuleBase" id="RU361153"/>
    </source>
</evidence>
<dbReference type="InterPro" id="IPR018087">
    <property type="entry name" value="Glyco_hydro_5_CS"/>
</dbReference>
<dbReference type="GO" id="GO:0008810">
    <property type="term" value="F:cellulase activity"/>
    <property type="evidence" value="ECO:0007669"/>
    <property type="project" value="UniProtKB-EC"/>
</dbReference>
<dbReference type="InterPro" id="IPR001547">
    <property type="entry name" value="Glyco_hydro_5"/>
</dbReference>
<dbReference type="InterPro" id="IPR017853">
    <property type="entry name" value="GH"/>
</dbReference>
<feature type="chain" id="PRO_5030584567" evidence="4">
    <location>
        <begin position="27"/>
        <end position="341"/>
    </location>
</feature>
<proteinExistence type="inferred from homology"/>
<dbReference type="PROSITE" id="PS00659">
    <property type="entry name" value="GLYCOSYL_HYDROL_F5"/>
    <property type="match status" value="1"/>
</dbReference>
<gene>
    <name evidence="6" type="ORF">HNP76_001023</name>
</gene>
<name>A0A7W8G8I0_9SPIR</name>
<keyword evidence="2 3" id="KW-0326">Glycosidase</keyword>
<feature type="domain" description="Glycoside hydrolase family 5" evidence="5">
    <location>
        <begin position="53"/>
        <end position="302"/>
    </location>
</feature>
<reference evidence="6 7" key="1">
    <citation type="submission" date="2020-08" db="EMBL/GenBank/DDBJ databases">
        <title>Genomic Encyclopedia of Type Strains, Phase IV (KMG-IV): sequencing the most valuable type-strain genomes for metagenomic binning, comparative biology and taxonomic classification.</title>
        <authorList>
            <person name="Goeker M."/>
        </authorList>
    </citation>
    <scope>NUCLEOTIDE SEQUENCE [LARGE SCALE GENOMIC DNA]</scope>
    <source>
        <strain evidence="6 7">DSM 103462</strain>
    </source>
</reference>